<feature type="binding site" evidence="2">
    <location>
        <position position="151"/>
    </location>
    <ligand>
        <name>substrate</name>
    </ligand>
</feature>
<dbReference type="InterPro" id="IPR026289">
    <property type="entry name" value="SBP_TakP-like"/>
</dbReference>
<protein>
    <submittedName>
        <fullName evidence="5">C4-dicarboxylate ABC transporter</fullName>
    </submittedName>
</protein>
<feature type="binding site" evidence="3">
    <location>
        <position position="235"/>
    </location>
    <ligand>
        <name>substrate</name>
    </ligand>
</feature>
<evidence type="ECO:0000256" key="2">
    <source>
        <dbReference type="PIRSR" id="PIRSR039026-1"/>
    </source>
</evidence>
<proteinExistence type="predicted"/>
<evidence type="ECO:0000256" key="3">
    <source>
        <dbReference type="PIRSR" id="PIRSR039026-2"/>
    </source>
</evidence>
<evidence type="ECO:0000313" key="5">
    <source>
        <dbReference type="EMBL" id="RAU17935.1"/>
    </source>
</evidence>
<dbReference type="AlphaFoldDB" id="A0A364NM25"/>
<dbReference type="PANTHER" id="PTHR33376">
    <property type="match status" value="1"/>
</dbReference>
<comment type="caution">
    <text evidence="5">The sequence shown here is derived from an EMBL/GenBank/DDBJ whole genome shotgun (WGS) entry which is preliminary data.</text>
</comment>
<dbReference type="GO" id="GO:0031317">
    <property type="term" value="C:tripartite ATP-independent periplasmic transporter complex"/>
    <property type="evidence" value="ECO:0007669"/>
    <property type="project" value="InterPro"/>
</dbReference>
<dbReference type="Pfam" id="PF03480">
    <property type="entry name" value="DctP"/>
    <property type="match status" value="1"/>
</dbReference>
<evidence type="ECO:0000313" key="6">
    <source>
        <dbReference type="Proteomes" id="UP000250744"/>
    </source>
</evidence>
<organism evidence="5 6">
    <name type="scientific">Nitrincola tibetensis</name>
    <dbReference type="NCBI Taxonomy" id="2219697"/>
    <lineage>
        <taxon>Bacteria</taxon>
        <taxon>Pseudomonadati</taxon>
        <taxon>Pseudomonadota</taxon>
        <taxon>Gammaproteobacteria</taxon>
        <taxon>Oceanospirillales</taxon>
        <taxon>Oceanospirillaceae</taxon>
        <taxon>Nitrincola</taxon>
    </lineage>
</organism>
<name>A0A364NM25_9GAMM</name>
<gene>
    <name evidence="5" type="ORF">DN062_11275</name>
</gene>
<feature type="binding site" evidence="2">
    <location>
        <position position="172"/>
    </location>
    <ligand>
        <name>substrate</name>
    </ligand>
</feature>
<keyword evidence="1 4" id="KW-0732">Signal</keyword>
<dbReference type="Gene3D" id="3.40.190.170">
    <property type="entry name" value="Bacterial extracellular solute-binding protein, family 7"/>
    <property type="match status" value="1"/>
</dbReference>
<accession>A0A364NM25</accession>
<feature type="binding site" evidence="3">
    <location>
        <position position="210"/>
    </location>
    <ligand>
        <name>Na(+)</name>
        <dbReference type="ChEBI" id="CHEBI:29101"/>
    </ligand>
</feature>
<keyword evidence="6" id="KW-1185">Reference proteome</keyword>
<sequence length="353" mass="39164">MKKSLMAVAVATTLLTSTVTFADFDRVRWQVPMGFASTLTALGDTMPAVSKMISDMSGGRVTLQTFEPGALIPALGAFENVSNGNVPAAYSWMGYEWGQLPVSALFGATPFGLESQEFLAWMYHHGGDELLKEAFAPHNVYPILCGTISPEAAGWFREEMTSLDQFKGLKFRAAGVGGEIMAEFGMSVTLLPGGELYQALETGVLDGTEFSLPTVDEQLGFFQVAKHYYLPGWHQPSTNQFLYVNMDEWAKLNDQTKALIENACMAGNAMALAKAEALQGAVLKRFQEKGVQMHQYPEEVLKAFEEATDRVMERRSSSDPMFAKVYESMKAFQDEHREWKHLGYLPRNWGVED</sequence>
<dbReference type="NCBIfam" id="NF037995">
    <property type="entry name" value="TRAP_S1"/>
    <property type="match status" value="1"/>
</dbReference>
<evidence type="ECO:0000256" key="4">
    <source>
        <dbReference type="SAM" id="SignalP"/>
    </source>
</evidence>
<dbReference type="OrthoDB" id="9769667at2"/>
<dbReference type="CDD" id="cd13604">
    <property type="entry name" value="PBP2_TRAP_ketoacid_lactate_like"/>
    <property type="match status" value="1"/>
</dbReference>
<dbReference type="InterPro" id="IPR018389">
    <property type="entry name" value="DctP_fam"/>
</dbReference>
<feature type="signal peptide" evidence="4">
    <location>
        <begin position="1"/>
        <end position="22"/>
    </location>
</feature>
<dbReference type="GO" id="GO:0046872">
    <property type="term" value="F:metal ion binding"/>
    <property type="evidence" value="ECO:0007669"/>
    <property type="project" value="UniProtKB-KW"/>
</dbReference>
<dbReference type="PIRSF" id="PIRSF039026">
    <property type="entry name" value="SiaP"/>
    <property type="match status" value="1"/>
</dbReference>
<dbReference type="GO" id="GO:0055085">
    <property type="term" value="P:transmembrane transport"/>
    <property type="evidence" value="ECO:0007669"/>
    <property type="project" value="InterPro"/>
</dbReference>
<feature type="chain" id="PRO_5016784297" evidence="4">
    <location>
        <begin position="23"/>
        <end position="353"/>
    </location>
</feature>
<dbReference type="RefSeq" id="WP_112159423.1">
    <property type="nucleotide sequence ID" value="NZ_QKRX01000007.1"/>
</dbReference>
<evidence type="ECO:0000256" key="1">
    <source>
        <dbReference type="ARBA" id="ARBA00022729"/>
    </source>
</evidence>
<feature type="binding site" evidence="3">
    <location>
        <position position="209"/>
    </location>
    <ligand>
        <name>substrate</name>
    </ligand>
</feature>
<dbReference type="Gene3D" id="3.40.190.10">
    <property type="entry name" value="Periplasmic binding protein-like II"/>
    <property type="match status" value="1"/>
</dbReference>
<dbReference type="EMBL" id="QKRX01000007">
    <property type="protein sequence ID" value="RAU17935.1"/>
    <property type="molecule type" value="Genomic_DNA"/>
</dbReference>
<dbReference type="InterPro" id="IPR038404">
    <property type="entry name" value="TRAP_DctP_sf"/>
</dbReference>
<dbReference type="PANTHER" id="PTHR33376:SF5">
    <property type="entry name" value="EXTRACYTOPLASMIC SOLUTE RECEPTOR PROTEIN"/>
    <property type="match status" value="1"/>
</dbReference>
<reference evidence="5 6" key="1">
    <citation type="submission" date="2018-06" db="EMBL/GenBank/DDBJ databases">
        <title>Nitrincola tibetense sp. nov., isolated from Lake XuguoCo on Tibetan Plateau.</title>
        <authorList>
            <person name="Xing P."/>
        </authorList>
    </citation>
    <scope>NUCLEOTIDE SEQUENCE [LARGE SCALE GENOMIC DNA]</scope>
    <source>
        <strain evidence="6">xg18</strain>
    </source>
</reference>
<dbReference type="Proteomes" id="UP000250744">
    <property type="component" value="Unassembled WGS sequence"/>
</dbReference>
<keyword evidence="3" id="KW-0479">Metal-binding</keyword>